<reference evidence="1" key="1">
    <citation type="journal article" date="2007" name="Microbiology">
        <title>Comparative analysis of the Corynebacterium glutamicum group and complete genome sequence of strain R.</title>
        <authorList>
            <person name="Yukawa H."/>
            <person name="Omumasaba C.A."/>
            <person name="Nonaka H."/>
            <person name="Kos P."/>
            <person name="Okai N."/>
            <person name="Suzuki N."/>
            <person name="Suda M."/>
            <person name="Tsuge Y."/>
            <person name="Watanabe J."/>
            <person name="Ikeda Y."/>
            <person name="Vertes A.A."/>
            <person name="Inui M."/>
        </authorList>
    </citation>
    <scope>NUCLEOTIDE SEQUENCE</scope>
    <source>
        <strain evidence="1">R</strain>
    </source>
</reference>
<sequence length="74" mass="7963">MEVSALEESGAVAFALADRPLFHSPEGSVEFEEPGEFAALADEPEPVDHTGPVSGVLDYRGQSRPVLVNPWLIE</sequence>
<protein>
    <submittedName>
        <fullName evidence="1">Uncharacterized protein</fullName>
    </submittedName>
</protein>
<organism evidence="1">
    <name type="scientific">Corynebacterium glutamicum (strain R)</name>
    <dbReference type="NCBI Taxonomy" id="340322"/>
    <lineage>
        <taxon>Bacteria</taxon>
        <taxon>Bacillati</taxon>
        <taxon>Actinomycetota</taxon>
        <taxon>Actinomycetes</taxon>
        <taxon>Mycobacteriales</taxon>
        <taxon>Corynebacteriaceae</taxon>
        <taxon>Corynebacterium</taxon>
    </lineage>
</organism>
<dbReference type="AlphaFoldDB" id="A0AB72VE12"/>
<dbReference type="EMBL" id="AP009044">
    <property type="protein sequence ID" value="BAF55813.1"/>
    <property type="molecule type" value="Genomic_DNA"/>
</dbReference>
<name>A0AB72VE12_CORGB</name>
<dbReference type="KEGG" id="cgt:cgR_2794"/>
<dbReference type="Proteomes" id="UP000006698">
    <property type="component" value="Chromosome"/>
</dbReference>
<evidence type="ECO:0000313" key="1">
    <source>
        <dbReference type="EMBL" id="BAF55813.1"/>
    </source>
</evidence>
<accession>A0AB72VE12</accession>
<gene>
    <name evidence="1" type="ordered locus">cgR_2794</name>
</gene>
<proteinExistence type="predicted"/>